<feature type="region of interest" description="Disordered" evidence="3">
    <location>
        <begin position="26"/>
        <end position="51"/>
    </location>
</feature>
<dbReference type="PANTHER" id="PTHR31849:SF1">
    <property type="entry name" value="CYSTEINE-RICH DPF MOTIF DOMAIN-CONTAINING PROTEIN 1"/>
    <property type="match status" value="1"/>
</dbReference>
<dbReference type="InterPro" id="IPR042426">
    <property type="entry name" value="CDPF1"/>
</dbReference>
<evidence type="ECO:0000313" key="6">
    <source>
        <dbReference type="RefSeq" id="XP_015591190.1"/>
    </source>
</evidence>
<feature type="compositionally biased region" description="Polar residues" evidence="3">
    <location>
        <begin position="28"/>
        <end position="47"/>
    </location>
</feature>
<dbReference type="Proteomes" id="UP000694920">
    <property type="component" value="Unplaced"/>
</dbReference>
<dbReference type="GeneID" id="107265845"/>
<sequence>MRRVHLPKISSRRLVDISVYTGMDKEASTSQDTRGGSKNQNSSSTTVADDKKDPGGTFKCFFCHLNEHFDYKGSQPPFSKQICYSENCYIMKDPFSLPNRGEVLVLGGDCSVCNKSVCLGCSIFYTKRFCKECAFNNVKQFPLQLHNKITSLAQSENI</sequence>
<gene>
    <name evidence="6" type="primary">LOC107265845</name>
</gene>
<reference evidence="6" key="1">
    <citation type="submission" date="2025-08" db="UniProtKB">
        <authorList>
            <consortium name="RefSeq"/>
        </authorList>
    </citation>
    <scope>IDENTIFICATION</scope>
</reference>
<dbReference type="Pfam" id="PF10170">
    <property type="entry name" value="C6_DPF"/>
    <property type="match status" value="1"/>
</dbReference>
<evidence type="ECO:0000256" key="3">
    <source>
        <dbReference type="SAM" id="MobiDB-lite"/>
    </source>
</evidence>
<dbReference type="AlphaFoldDB" id="A0AAJ7FGV4"/>
<dbReference type="InterPro" id="IPR018785">
    <property type="entry name" value="CDPF1_dom"/>
</dbReference>
<dbReference type="RefSeq" id="XP_015591190.1">
    <property type="nucleotide sequence ID" value="XM_015735704.2"/>
</dbReference>
<feature type="domain" description="Cysteine-rich DPF motif" evidence="4">
    <location>
        <begin position="58"/>
        <end position="149"/>
    </location>
</feature>
<dbReference type="KEGG" id="ccin:107265845"/>
<organism evidence="5 6">
    <name type="scientific">Cephus cinctus</name>
    <name type="common">Wheat stem sawfly</name>
    <dbReference type="NCBI Taxonomy" id="211228"/>
    <lineage>
        <taxon>Eukaryota</taxon>
        <taxon>Metazoa</taxon>
        <taxon>Ecdysozoa</taxon>
        <taxon>Arthropoda</taxon>
        <taxon>Hexapoda</taxon>
        <taxon>Insecta</taxon>
        <taxon>Pterygota</taxon>
        <taxon>Neoptera</taxon>
        <taxon>Endopterygota</taxon>
        <taxon>Hymenoptera</taxon>
        <taxon>Cephoidea</taxon>
        <taxon>Cephidae</taxon>
        <taxon>Cephus</taxon>
    </lineage>
</organism>
<evidence type="ECO:0000313" key="5">
    <source>
        <dbReference type="Proteomes" id="UP000694920"/>
    </source>
</evidence>
<name>A0AAJ7FGV4_CEPCN</name>
<accession>A0AAJ7FGV4</accession>
<dbReference type="PANTHER" id="PTHR31849">
    <property type="entry name" value="CYSTEINE-RICH PDF MOTIF DOMAIN-CONTAINING PROTEIN 1"/>
    <property type="match status" value="1"/>
</dbReference>
<dbReference type="PRINTS" id="PR01995">
    <property type="entry name" value="UPF0595"/>
</dbReference>
<protein>
    <recommendedName>
        <fullName evidence="2">Cysteine-rich DPF motif domain-containing protein 1</fullName>
    </recommendedName>
</protein>
<evidence type="ECO:0000259" key="4">
    <source>
        <dbReference type="Pfam" id="PF10170"/>
    </source>
</evidence>
<evidence type="ECO:0000256" key="1">
    <source>
        <dbReference type="ARBA" id="ARBA00007917"/>
    </source>
</evidence>
<comment type="similarity">
    <text evidence="1">Belongs to the CDPF1 family.</text>
</comment>
<proteinExistence type="inferred from homology"/>
<keyword evidence="5" id="KW-1185">Reference proteome</keyword>
<evidence type="ECO:0000256" key="2">
    <source>
        <dbReference type="ARBA" id="ARBA00014801"/>
    </source>
</evidence>